<evidence type="ECO:0000313" key="2">
    <source>
        <dbReference type="Proteomes" id="UP000006462"/>
    </source>
</evidence>
<comment type="caution">
    <text evidence="1">The sequence shown here is derived from an EMBL/GenBank/DDBJ whole genome shotgun (WGS) entry which is preliminary data.</text>
</comment>
<keyword evidence="2" id="KW-1185">Reference proteome</keyword>
<protein>
    <submittedName>
        <fullName evidence="1">Uncharacterized protein</fullName>
    </submittedName>
</protein>
<dbReference type="Proteomes" id="UP000006462">
    <property type="component" value="Unassembled WGS sequence"/>
</dbReference>
<accession>A0ABM9ZX68</accession>
<gene>
    <name evidence="1" type="ORF">HMPREF7215_1587</name>
</gene>
<evidence type="ECO:0000313" key="1">
    <source>
        <dbReference type="EMBL" id="EFB91502.1"/>
    </source>
</evidence>
<name>A0ABM9ZX68_9BACT</name>
<sequence>MFHVEHFEKYPRRPDAPHSARLSFSTGQNAFALEVMEVLFIHNFYFKSLK</sequence>
<proteinExistence type="predicted"/>
<organism evidence="1 2">
    <name type="scientific">Pyramidobacter piscolens W5455</name>
    <dbReference type="NCBI Taxonomy" id="352165"/>
    <lineage>
        <taxon>Bacteria</taxon>
        <taxon>Thermotogati</taxon>
        <taxon>Synergistota</taxon>
        <taxon>Synergistia</taxon>
        <taxon>Synergistales</taxon>
        <taxon>Dethiosulfovibrionaceae</taxon>
        <taxon>Pyramidobacter</taxon>
    </lineage>
</organism>
<reference evidence="1 2" key="1">
    <citation type="submission" date="2009-12" db="EMBL/GenBank/DDBJ databases">
        <authorList>
            <person name="Shrivastava S."/>
            <person name="Madupu R."/>
            <person name="Durkin A.S."/>
            <person name="Torralba M."/>
            <person name="Methe B."/>
            <person name="Sutton G.G."/>
            <person name="Strausberg R.L."/>
            <person name="Nelson K.E."/>
        </authorList>
    </citation>
    <scope>NUCLEOTIDE SEQUENCE [LARGE SCALE GENOMIC DNA]</scope>
    <source>
        <strain evidence="1 2">W5455</strain>
    </source>
</reference>
<dbReference type="EMBL" id="ADFP01000039">
    <property type="protein sequence ID" value="EFB91502.1"/>
    <property type="molecule type" value="Genomic_DNA"/>
</dbReference>